<proteinExistence type="predicted"/>
<feature type="domain" description="Kazal-like" evidence="4">
    <location>
        <begin position="1011"/>
        <end position="1058"/>
    </location>
</feature>
<name>A0A8S1H189_9PELO</name>
<feature type="domain" description="Kazal-like" evidence="4">
    <location>
        <begin position="653"/>
        <end position="704"/>
    </location>
</feature>
<dbReference type="Pfam" id="PF00050">
    <property type="entry name" value="Kazal_1"/>
    <property type="match status" value="5"/>
</dbReference>
<keyword evidence="1" id="KW-0646">Protease inhibitor</keyword>
<feature type="domain" description="Kazal-like" evidence="4">
    <location>
        <begin position="13"/>
        <end position="70"/>
    </location>
</feature>
<feature type="domain" description="Kazal-like" evidence="4">
    <location>
        <begin position="461"/>
        <end position="522"/>
    </location>
</feature>
<feature type="domain" description="Kazal-like" evidence="4">
    <location>
        <begin position="705"/>
        <end position="753"/>
    </location>
</feature>
<keyword evidence="3" id="KW-1015">Disulfide bond</keyword>
<dbReference type="Pfam" id="PF07648">
    <property type="entry name" value="Kazal_2"/>
    <property type="match status" value="9"/>
</dbReference>
<dbReference type="PROSITE" id="PS51465">
    <property type="entry name" value="KAZAL_2"/>
    <property type="match status" value="11"/>
</dbReference>
<dbReference type="SUPFAM" id="SSF100895">
    <property type="entry name" value="Kazal-type serine protease inhibitors"/>
    <property type="match status" value="14"/>
</dbReference>
<feature type="domain" description="Kazal-like" evidence="4">
    <location>
        <begin position="811"/>
        <end position="860"/>
    </location>
</feature>
<protein>
    <recommendedName>
        <fullName evidence="4">Kazal-like domain-containing protein</fullName>
    </recommendedName>
</protein>
<dbReference type="SMART" id="SM00280">
    <property type="entry name" value="KAZAL"/>
    <property type="match status" value="15"/>
</dbReference>
<feature type="domain" description="Kazal-like" evidence="4">
    <location>
        <begin position="201"/>
        <end position="258"/>
    </location>
</feature>
<accession>A0A8S1H189</accession>
<feature type="domain" description="Kazal-like" evidence="4">
    <location>
        <begin position="754"/>
        <end position="810"/>
    </location>
</feature>
<dbReference type="FunFam" id="3.30.60.30:FF:000131">
    <property type="entry name" value="Protein CBG17314"/>
    <property type="match status" value="1"/>
</dbReference>
<feature type="domain" description="Kazal-like" evidence="4">
    <location>
        <begin position="71"/>
        <end position="127"/>
    </location>
</feature>
<gene>
    <name evidence="5" type="ORF">CAUJ_LOCUS4932</name>
</gene>
<dbReference type="EMBL" id="CAJGYM010000009">
    <property type="protein sequence ID" value="CAD6189013.1"/>
    <property type="molecule type" value="Genomic_DNA"/>
</dbReference>
<feature type="domain" description="Kazal-like" evidence="4">
    <location>
        <begin position="572"/>
        <end position="615"/>
    </location>
</feature>
<dbReference type="InterPro" id="IPR036058">
    <property type="entry name" value="Kazal_dom_sf"/>
</dbReference>
<dbReference type="GO" id="GO:0005576">
    <property type="term" value="C:extracellular region"/>
    <property type="evidence" value="ECO:0007669"/>
    <property type="project" value="TreeGrafter"/>
</dbReference>
<dbReference type="Proteomes" id="UP000835052">
    <property type="component" value="Unassembled WGS sequence"/>
</dbReference>
<evidence type="ECO:0000256" key="1">
    <source>
        <dbReference type="ARBA" id="ARBA00022690"/>
    </source>
</evidence>
<dbReference type="PANTHER" id="PTHR10913:SF45">
    <property type="entry name" value="FOLLISTATIN, ISOFORM A-RELATED"/>
    <property type="match status" value="1"/>
</dbReference>
<dbReference type="AlphaFoldDB" id="A0A8S1H189"/>
<keyword evidence="6" id="KW-1185">Reference proteome</keyword>
<dbReference type="PANTHER" id="PTHR10913">
    <property type="entry name" value="FOLLISTATIN-RELATED"/>
    <property type="match status" value="1"/>
</dbReference>
<evidence type="ECO:0000313" key="6">
    <source>
        <dbReference type="Proteomes" id="UP000835052"/>
    </source>
</evidence>
<evidence type="ECO:0000313" key="5">
    <source>
        <dbReference type="EMBL" id="CAD6189013.1"/>
    </source>
</evidence>
<evidence type="ECO:0000256" key="3">
    <source>
        <dbReference type="ARBA" id="ARBA00023157"/>
    </source>
</evidence>
<evidence type="ECO:0000259" key="4">
    <source>
        <dbReference type="PROSITE" id="PS51465"/>
    </source>
</evidence>
<dbReference type="Gene3D" id="3.30.60.30">
    <property type="match status" value="14"/>
</dbReference>
<keyword evidence="2" id="KW-0722">Serine protease inhibitor</keyword>
<reference evidence="5" key="1">
    <citation type="submission" date="2020-10" db="EMBL/GenBank/DDBJ databases">
        <authorList>
            <person name="Kikuchi T."/>
        </authorList>
    </citation>
    <scope>NUCLEOTIDE SEQUENCE</scope>
    <source>
        <strain evidence="5">NKZ352</strain>
    </source>
</reference>
<comment type="caution">
    <text evidence="5">The sequence shown here is derived from an EMBL/GenBank/DDBJ whole genome shotgun (WGS) entry which is preliminary data.</text>
</comment>
<feature type="domain" description="Kazal-like" evidence="4">
    <location>
        <begin position="952"/>
        <end position="1010"/>
    </location>
</feature>
<dbReference type="InterPro" id="IPR002350">
    <property type="entry name" value="Kazal_dom"/>
</dbReference>
<evidence type="ECO:0000256" key="2">
    <source>
        <dbReference type="ARBA" id="ARBA00022900"/>
    </source>
</evidence>
<dbReference type="InterPro" id="IPR050653">
    <property type="entry name" value="Prot_Inhib_GrowthFact_Antg"/>
</dbReference>
<sequence length="1059" mass="118474">MQLSVRTGTNVFLLHNGTCCPLQECPGNFPICDNFGKTHPNECTFQRVACVVRKSLGIILAKLHEGPCHLEEKAECPTECPEIFDPVCDKDDNVYDNICRFEAIKCELKKSGKTEIALSKNTTSCLEKLQRPRQKNEQKRHIMGAETQRFYGGSAETYSSPPIGKSQDHSYLTSFSSSYESSRESDREKFSTSSYASKFTTTQASACSSQSCEKTWMPVCDTQNRTHKNMCLFKFYACQVNRIDGSTVDIAHEGPCQKPTKPSICLVCPKDEMPVPLCDNMNMTHNSLCEFIQFNCNQRNIGDQERVLVHVKACHARSGSFDLKDEKCPENCTDERRPVCDEANNTHENLCHFQQYNCNMRKLNIRAPYLRYLRPCSKKQNSMEVNPLHVNATVLDVVLEDRSTSGTKRVTNATSELTTVIFSSLEKESTRVTTPNVTAQPEVAEQTVPTTTKITPVNSTIDEEFDCPRPNCPMDGLPMPCTDDPHPICASDFSTYDNLCHFRKQKCLDSNLDVLFKGRCSECLDSPCPPPPSDAPDDIFVCVEDGTTRSLCEYHMLSCIFERGYGVNLSVNYVGKCCPKDEVCENVDVVPICGSNGRFYASSCELDIDNCKNKKLDLPLVKEADLQFCDGSLNGEGTSFESKEDDLSKIEKFEASFNCSSICGNTYEPLCGSDDVTYSNECTFHLAQCNSTDEDLQISYRGECCNSHCPNDFSPVCDNKNKTHQNMCKFGTQQCIMERSTGELLQVSKFEICEEAARKCDLQCPKEYVPVCATNGETVVNECVLNRFNCLVLNNITSGVLMEKAYNGQCCDNSECELNFSPVCDSSGVTHANECILNKKACVEMKKFGKNITIAYKGQCCEQTCPKNYEPVCDGKNSHDNLCRFREAQCKAERLGESLSVAYQGECCSLPEGECRFSGTVCDSDGQTHASQCWFMQRKCVVERIFGKPLNIVHNGECCVLKSCPESDEPVCDSRGTTHSSICHFQNTKCIYDKIHSRNASLEFDYFGACCIAGCTDEVQTICDQNGTSYQNPCFFKYRACQNWQRTQQVLHSTPCSST</sequence>
<organism evidence="5 6">
    <name type="scientific">Caenorhabditis auriculariae</name>
    <dbReference type="NCBI Taxonomy" id="2777116"/>
    <lineage>
        <taxon>Eukaryota</taxon>
        <taxon>Metazoa</taxon>
        <taxon>Ecdysozoa</taxon>
        <taxon>Nematoda</taxon>
        <taxon>Chromadorea</taxon>
        <taxon>Rhabditida</taxon>
        <taxon>Rhabditina</taxon>
        <taxon>Rhabditomorpha</taxon>
        <taxon>Rhabditoidea</taxon>
        <taxon>Rhabditidae</taxon>
        <taxon>Peloderinae</taxon>
        <taxon>Caenorhabditis</taxon>
    </lineage>
</organism>
<dbReference type="CDD" id="cd00104">
    <property type="entry name" value="KAZAL_FS"/>
    <property type="match status" value="6"/>
</dbReference>
<dbReference type="OrthoDB" id="126772at2759"/>